<dbReference type="InterPro" id="IPR038538">
    <property type="entry name" value="MTERF_sf"/>
</dbReference>
<sequence length="119" mass="13866">IQTLKEILNTSTYETNKIITAYPQLKKKSRANVLNNYYNLLEAGVQKNVITKNIWLLAHDVTKLKEKLDCISTLKMNNEELLPLLRLTQDELVNNINYVQTDSVPYGYNKIEYLAYKLE</sequence>
<evidence type="ECO:0000313" key="2">
    <source>
        <dbReference type="Proteomes" id="UP000008237"/>
    </source>
</evidence>
<protein>
    <submittedName>
        <fullName evidence="1">Uncharacterized protein</fullName>
    </submittedName>
</protein>
<evidence type="ECO:0000313" key="1">
    <source>
        <dbReference type="EMBL" id="EFN76739.1"/>
    </source>
</evidence>
<accession>E2C5M8</accession>
<dbReference type="Gene3D" id="1.25.70.10">
    <property type="entry name" value="Transcription termination factor 3, mitochondrial"/>
    <property type="match status" value="1"/>
</dbReference>
<dbReference type="Proteomes" id="UP000008237">
    <property type="component" value="Unassembled WGS sequence"/>
</dbReference>
<dbReference type="EMBL" id="GL452776">
    <property type="protein sequence ID" value="EFN76739.1"/>
    <property type="molecule type" value="Genomic_DNA"/>
</dbReference>
<reference evidence="1 2" key="1">
    <citation type="journal article" date="2010" name="Science">
        <title>Genomic comparison of the ants Camponotus floridanus and Harpegnathos saltator.</title>
        <authorList>
            <person name="Bonasio R."/>
            <person name="Zhang G."/>
            <person name="Ye C."/>
            <person name="Mutti N.S."/>
            <person name="Fang X."/>
            <person name="Qin N."/>
            <person name="Donahue G."/>
            <person name="Yang P."/>
            <person name="Li Q."/>
            <person name="Li C."/>
            <person name="Zhang P."/>
            <person name="Huang Z."/>
            <person name="Berger S.L."/>
            <person name="Reinberg D."/>
            <person name="Wang J."/>
            <person name="Liebig J."/>
        </authorList>
    </citation>
    <scope>NUCLEOTIDE SEQUENCE [LARGE SCALE GENOMIC DNA]</scope>
    <source>
        <strain evidence="1 2">R22 G/1</strain>
    </source>
</reference>
<name>E2C5M8_HARSA</name>
<gene>
    <name evidence="1" type="ORF">EAI_04487</name>
</gene>
<dbReference type="InParanoid" id="E2C5M8"/>
<proteinExistence type="predicted"/>
<organism evidence="2">
    <name type="scientific">Harpegnathos saltator</name>
    <name type="common">Jerdon's jumping ant</name>
    <dbReference type="NCBI Taxonomy" id="610380"/>
    <lineage>
        <taxon>Eukaryota</taxon>
        <taxon>Metazoa</taxon>
        <taxon>Ecdysozoa</taxon>
        <taxon>Arthropoda</taxon>
        <taxon>Hexapoda</taxon>
        <taxon>Insecta</taxon>
        <taxon>Pterygota</taxon>
        <taxon>Neoptera</taxon>
        <taxon>Endopterygota</taxon>
        <taxon>Hymenoptera</taxon>
        <taxon>Apocrita</taxon>
        <taxon>Aculeata</taxon>
        <taxon>Formicoidea</taxon>
        <taxon>Formicidae</taxon>
        <taxon>Ponerinae</taxon>
        <taxon>Ponerini</taxon>
        <taxon>Harpegnathos</taxon>
    </lineage>
</organism>
<feature type="non-terminal residue" evidence="1">
    <location>
        <position position="1"/>
    </location>
</feature>
<feature type="non-terminal residue" evidence="1">
    <location>
        <position position="119"/>
    </location>
</feature>
<dbReference type="AlphaFoldDB" id="E2C5M8"/>
<dbReference type="OrthoDB" id="75923at2759"/>
<keyword evidence="2" id="KW-1185">Reference proteome</keyword>